<evidence type="ECO:0000313" key="2">
    <source>
        <dbReference type="EMBL" id="TVZ72732.1"/>
    </source>
</evidence>
<accession>A0A559TDP3</accession>
<feature type="region of interest" description="Disordered" evidence="1">
    <location>
        <begin position="84"/>
        <end position="133"/>
    </location>
</feature>
<evidence type="ECO:0000313" key="3">
    <source>
        <dbReference type="Proteomes" id="UP000319824"/>
    </source>
</evidence>
<gene>
    <name evidence="2" type="ORF">BCL32_0912</name>
</gene>
<sequence length="133" mass="15491">MLVSRHIARYKRIVAWLALYEWEFFMSIESRRVAVTKAFGRARRLGLEIDADPAFHALIECWVTGELTMPQARERYLAVLKEREQSRRDRGLSNRPDPAVPEEEAKLSTGEVGAGDEPSLQRVRKRRRTRKPE</sequence>
<reference evidence="2 3" key="1">
    <citation type="submission" date="2019-06" db="EMBL/GenBank/DDBJ databases">
        <title>Pac Bio to generate improved reference genome sequences for organisms with transposon mutant libraries (support for FEBA project).</title>
        <authorList>
            <person name="Blow M."/>
        </authorList>
    </citation>
    <scope>NUCLEOTIDE SEQUENCE [LARGE SCALE GENOMIC DNA]</scope>
    <source>
        <strain evidence="2 3">USDA 1844</strain>
    </source>
</reference>
<dbReference type="EMBL" id="VISO01000002">
    <property type="protein sequence ID" value="TVZ72732.1"/>
    <property type="molecule type" value="Genomic_DNA"/>
</dbReference>
<evidence type="ECO:0008006" key="4">
    <source>
        <dbReference type="Google" id="ProtNLM"/>
    </source>
</evidence>
<proteinExistence type="predicted"/>
<comment type="caution">
    <text evidence="2">The sequence shown here is derived from an EMBL/GenBank/DDBJ whole genome shotgun (WGS) entry which is preliminary data.</text>
</comment>
<protein>
    <recommendedName>
        <fullName evidence="4">Antitoxin VbhA domain-containing protein</fullName>
    </recommendedName>
</protein>
<organism evidence="2 3">
    <name type="scientific">Rhizobium mongolense USDA 1844</name>
    <dbReference type="NCBI Taxonomy" id="1079460"/>
    <lineage>
        <taxon>Bacteria</taxon>
        <taxon>Pseudomonadati</taxon>
        <taxon>Pseudomonadota</taxon>
        <taxon>Alphaproteobacteria</taxon>
        <taxon>Hyphomicrobiales</taxon>
        <taxon>Rhizobiaceae</taxon>
        <taxon>Rhizobium/Agrobacterium group</taxon>
        <taxon>Rhizobium</taxon>
    </lineage>
</organism>
<dbReference type="AlphaFoldDB" id="A0A559TDP3"/>
<evidence type="ECO:0000256" key="1">
    <source>
        <dbReference type="SAM" id="MobiDB-lite"/>
    </source>
</evidence>
<dbReference type="Proteomes" id="UP000319824">
    <property type="component" value="Unassembled WGS sequence"/>
</dbReference>
<name>A0A559TDP3_9HYPH</name>
<feature type="compositionally biased region" description="Basic residues" evidence="1">
    <location>
        <begin position="122"/>
        <end position="133"/>
    </location>
</feature>